<keyword evidence="5" id="KW-1185">Reference proteome</keyword>
<evidence type="ECO:0000256" key="2">
    <source>
        <dbReference type="ARBA" id="ARBA00022679"/>
    </source>
</evidence>
<evidence type="ECO:0000259" key="3">
    <source>
        <dbReference type="Pfam" id="PF13439"/>
    </source>
</evidence>
<dbReference type="Pfam" id="PF13439">
    <property type="entry name" value="Glyco_transf_4"/>
    <property type="match status" value="1"/>
</dbReference>
<keyword evidence="1" id="KW-0328">Glycosyltransferase</keyword>
<dbReference type="AlphaFoldDB" id="A0AAU9F1F6"/>
<proteinExistence type="predicted"/>
<dbReference type="SUPFAM" id="SSF53756">
    <property type="entry name" value="UDP-Glycosyltransferase/glycogen phosphorylase"/>
    <property type="match status" value="1"/>
</dbReference>
<sequence length="360" mass="38782">MRLGLMRYKYDFTGGAERVLGLLTRGLAQRGHGVHVMTSAWQGQAPSGVSLHQIAPAKPTAWAAAALAEAKGLALDSYLSMERVPGCPVFRAGDGVHAAWLERRAPYEGRLKRLNLGLNPKHRALLELERRTLNAPELRWVIAISRMVAEELQRYYQVPPDKIKVIYNAVDEADLAPAREVRTRRAKREELGLGKDRPVLLFLGSGWERKGLAFALAALARLPQARLLVAGRDGIRPWQGKAKSLGVARRVRFLGLQTKVAPLLAAADALVLPTIYDPCSIACLEALYAGTPVVTTAAAGASELVEEGISGAVVSAAGQVEELAAACEKALALPKGFAHQVPSQQQWLGETMATLEDSAA</sequence>
<dbReference type="GO" id="GO:0016757">
    <property type="term" value="F:glycosyltransferase activity"/>
    <property type="evidence" value="ECO:0007669"/>
    <property type="project" value="UniProtKB-KW"/>
</dbReference>
<organism evidence="4 5">
    <name type="scientific">Desulfoferula mesophila</name>
    <dbReference type="NCBI Taxonomy" id="3058419"/>
    <lineage>
        <taxon>Bacteria</taxon>
        <taxon>Pseudomonadati</taxon>
        <taxon>Thermodesulfobacteriota</taxon>
        <taxon>Desulfarculia</taxon>
        <taxon>Desulfarculales</taxon>
        <taxon>Desulfarculaceae</taxon>
        <taxon>Desulfoferula</taxon>
    </lineage>
</organism>
<dbReference type="PANTHER" id="PTHR12526">
    <property type="entry name" value="GLYCOSYLTRANSFERASE"/>
    <property type="match status" value="1"/>
</dbReference>
<dbReference type="InterPro" id="IPR028098">
    <property type="entry name" value="Glyco_trans_4-like_N"/>
</dbReference>
<keyword evidence="2 4" id="KW-0808">Transferase</keyword>
<accession>A0AAU9F1F6</accession>
<dbReference type="EMBL" id="AP028679">
    <property type="protein sequence ID" value="BEQ15197.1"/>
    <property type="molecule type" value="Genomic_DNA"/>
</dbReference>
<name>A0AAU9F1F6_9BACT</name>
<evidence type="ECO:0000256" key="1">
    <source>
        <dbReference type="ARBA" id="ARBA00022676"/>
    </source>
</evidence>
<evidence type="ECO:0000313" key="4">
    <source>
        <dbReference type="EMBL" id="BEQ15197.1"/>
    </source>
</evidence>
<evidence type="ECO:0000313" key="5">
    <source>
        <dbReference type="Proteomes" id="UP001366166"/>
    </source>
</evidence>
<dbReference type="CDD" id="cd03801">
    <property type="entry name" value="GT4_PimA-like"/>
    <property type="match status" value="1"/>
</dbReference>
<dbReference type="KEGG" id="dmp:FAK_22630"/>
<dbReference type="Gene3D" id="3.40.50.2000">
    <property type="entry name" value="Glycogen Phosphorylase B"/>
    <property type="match status" value="2"/>
</dbReference>
<gene>
    <name evidence="4" type="ORF">FAK_22630</name>
</gene>
<dbReference type="Proteomes" id="UP001366166">
    <property type="component" value="Chromosome"/>
</dbReference>
<reference evidence="5" key="1">
    <citation type="journal article" date="2023" name="Arch. Microbiol.">
        <title>Desulfoferula mesophilus gen. nov. sp. nov., a mesophilic sulfate-reducing bacterium isolated from a brackish lake sediment.</title>
        <authorList>
            <person name="Watanabe T."/>
            <person name="Yabe T."/>
            <person name="Tsuji J.M."/>
            <person name="Fukui M."/>
        </authorList>
    </citation>
    <scope>NUCLEOTIDE SEQUENCE [LARGE SCALE GENOMIC DNA]</scope>
    <source>
        <strain evidence="5">12FAK</strain>
    </source>
</reference>
<protein>
    <submittedName>
        <fullName evidence="4">Glycosyl transferase family 1</fullName>
    </submittedName>
</protein>
<dbReference type="Pfam" id="PF13692">
    <property type="entry name" value="Glyco_trans_1_4"/>
    <property type="match status" value="1"/>
</dbReference>
<dbReference type="RefSeq" id="WP_338599277.1">
    <property type="nucleotide sequence ID" value="NZ_AP028679.1"/>
</dbReference>
<dbReference type="PANTHER" id="PTHR12526:SF510">
    <property type="entry name" value="D-INOSITOL 3-PHOSPHATE GLYCOSYLTRANSFERASE"/>
    <property type="match status" value="1"/>
</dbReference>
<feature type="domain" description="Glycosyltransferase subfamily 4-like N-terminal" evidence="3">
    <location>
        <begin position="97"/>
        <end position="172"/>
    </location>
</feature>